<gene>
    <name evidence="2" type="ordered locus">DGo_CA1368</name>
</gene>
<name>H8GT11_DEIGI</name>
<evidence type="ECO:0000313" key="2">
    <source>
        <dbReference type="EMBL" id="AFD25295.1"/>
    </source>
</evidence>
<accession>H8GT11</accession>
<dbReference type="Proteomes" id="UP000007575">
    <property type="component" value="Chromosome"/>
</dbReference>
<dbReference type="HOGENOM" id="CLU_170174_0_0_0"/>
<evidence type="ECO:0000256" key="1">
    <source>
        <dbReference type="SAM" id="MobiDB-lite"/>
    </source>
</evidence>
<feature type="region of interest" description="Disordered" evidence="1">
    <location>
        <begin position="44"/>
        <end position="79"/>
    </location>
</feature>
<protein>
    <submittedName>
        <fullName evidence="2">Uncharacterized protein</fullName>
    </submittedName>
</protein>
<feature type="compositionally biased region" description="Low complexity" evidence="1">
    <location>
        <begin position="55"/>
        <end position="67"/>
    </location>
</feature>
<feature type="compositionally biased region" description="Pro residues" evidence="1">
    <location>
        <begin position="68"/>
        <end position="77"/>
    </location>
</feature>
<organism evidence="2 3">
    <name type="scientific">Deinococcus gobiensis (strain DSM 21396 / JCM 16679 / CGMCC 1.7299 / I-0)</name>
    <dbReference type="NCBI Taxonomy" id="745776"/>
    <lineage>
        <taxon>Bacteria</taxon>
        <taxon>Thermotogati</taxon>
        <taxon>Deinococcota</taxon>
        <taxon>Deinococci</taxon>
        <taxon>Deinococcales</taxon>
        <taxon>Deinococcaceae</taxon>
        <taxon>Deinococcus</taxon>
    </lineage>
</organism>
<reference evidence="2 3" key="1">
    <citation type="journal article" date="2012" name="PLoS ONE">
        <title>Genome sequence and transcriptome analysis of the radioresistant bacterium Deinococcus gobiensis: insights into the extreme environmental adaptations.</title>
        <authorList>
            <person name="Yuan M."/>
            <person name="Chen M."/>
            <person name="Zhang W."/>
            <person name="Lu W."/>
            <person name="Wang J."/>
            <person name="Yang M."/>
            <person name="Zhao P."/>
            <person name="Tang R."/>
            <person name="Li X."/>
            <person name="Hao Y."/>
            <person name="Zhou Z."/>
            <person name="Zhan Y."/>
            <person name="Yu H."/>
            <person name="Teng C."/>
            <person name="Yan Y."/>
            <person name="Ping S."/>
            <person name="Wang Y."/>
            <person name="Lin M."/>
        </authorList>
    </citation>
    <scope>NUCLEOTIDE SEQUENCE [LARGE SCALE GENOMIC DNA]</scope>
    <source>
        <strain evidence="2 3">I-0</strain>
    </source>
</reference>
<sequence length="124" mass="12652">MPARFPRLSGGRLWSRCPPAWQARLAALPGALTLLSLLAVLLGSHPPTHDPGPRPTAGAAAPALPELRPAPLPPAPAPLLAGAPPDVPLVARRTQGSVVLCACRAGPARKPDLLALGRQQTDGG</sequence>
<dbReference type="PATRIC" id="fig|745776.4.peg.1406"/>
<proteinExistence type="predicted"/>
<dbReference type="EMBL" id="CP002191">
    <property type="protein sequence ID" value="AFD25295.1"/>
    <property type="molecule type" value="Genomic_DNA"/>
</dbReference>
<dbReference type="AlphaFoldDB" id="H8GT11"/>
<dbReference type="KEGG" id="dgo:DGo_CA1368"/>
<evidence type="ECO:0000313" key="3">
    <source>
        <dbReference type="Proteomes" id="UP000007575"/>
    </source>
</evidence>
<keyword evidence="3" id="KW-1185">Reference proteome</keyword>